<sequence length="76" mass="8188">MRFFAGISSSVRSHMDLIRKPPSHDTGIASISCQVRSQPSSFPQVAAVTAGVGEYIFATKTILNKNSTQFKTADQA</sequence>
<name>A0AAD7RNE9_9TELE</name>
<evidence type="ECO:0000313" key="2">
    <source>
        <dbReference type="Proteomes" id="UP001221898"/>
    </source>
</evidence>
<dbReference type="Proteomes" id="UP001221898">
    <property type="component" value="Unassembled WGS sequence"/>
</dbReference>
<evidence type="ECO:0000313" key="1">
    <source>
        <dbReference type="EMBL" id="KAJ8387409.1"/>
    </source>
</evidence>
<dbReference type="AlphaFoldDB" id="A0AAD7RNE9"/>
<reference evidence="1" key="1">
    <citation type="journal article" date="2023" name="Science">
        <title>Genome structures resolve the early diversification of teleost fishes.</title>
        <authorList>
            <person name="Parey E."/>
            <person name="Louis A."/>
            <person name="Montfort J."/>
            <person name="Bouchez O."/>
            <person name="Roques C."/>
            <person name="Iampietro C."/>
            <person name="Lluch J."/>
            <person name="Castinel A."/>
            <person name="Donnadieu C."/>
            <person name="Desvignes T."/>
            <person name="Floi Bucao C."/>
            <person name="Jouanno E."/>
            <person name="Wen M."/>
            <person name="Mejri S."/>
            <person name="Dirks R."/>
            <person name="Jansen H."/>
            <person name="Henkel C."/>
            <person name="Chen W.J."/>
            <person name="Zahm M."/>
            <person name="Cabau C."/>
            <person name="Klopp C."/>
            <person name="Thompson A.W."/>
            <person name="Robinson-Rechavi M."/>
            <person name="Braasch I."/>
            <person name="Lecointre G."/>
            <person name="Bobe J."/>
            <person name="Postlethwait J.H."/>
            <person name="Berthelot C."/>
            <person name="Roest Crollius H."/>
            <person name="Guiguen Y."/>
        </authorList>
    </citation>
    <scope>NUCLEOTIDE SEQUENCE</scope>
    <source>
        <strain evidence="1">NC1722</strain>
    </source>
</reference>
<comment type="caution">
    <text evidence="1">The sequence shown here is derived from an EMBL/GenBank/DDBJ whole genome shotgun (WGS) entry which is preliminary data.</text>
</comment>
<keyword evidence="2" id="KW-1185">Reference proteome</keyword>
<dbReference type="EMBL" id="JAINUG010000211">
    <property type="protein sequence ID" value="KAJ8387409.1"/>
    <property type="molecule type" value="Genomic_DNA"/>
</dbReference>
<accession>A0AAD7RNE9</accession>
<gene>
    <name evidence="1" type="ORF">AAFF_G00156470</name>
</gene>
<protein>
    <submittedName>
        <fullName evidence="1">Uncharacterized protein</fullName>
    </submittedName>
</protein>
<proteinExistence type="predicted"/>
<organism evidence="1 2">
    <name type="scientific">Aldrovandia affinis</name>
    <dbReference type="NCBI Taxonomy" id="143900"/>
    <lineage>
        <taxon>Eukaryota</taxon>
        <taxon>Metazoa</taxon>
        <taxon>Chordata</taxon>
        <taxon>Craniata</taxon>
        <taxon>Vertebrata</taxon>
        <taxon>Euteleostomi</taxon>
        <taxon>Actinopterygii</taxon>
        <taxon>Neopterygii</taxon>
        <taxon>Teleostei</taxon>
        <taxon>Notacanthiformes</taxon>
        <taxon>Halosauridae</taxon>
        <taxon>Aldrovandia</taxon>
    </lineage>
</organism>